<dbReference type="AlphaFoldDB" id="A0A0F9Q7F1"/>
<accession>A0A0F9Q7F1</accession>
<name>A0A0F9Q7F1_9ZZZZ</name>
<feature type="transmembrane region" description="Helical" evidence="1">
    <location>
        <begin position="20"/>
        <end position="37"/>
    </location>
</feature>
<sequence>MGKDKKFEKVVEGWSNSESFYSFMFCAFLLFSIYFTIYKSAFWVFSSIGTTICVLIAFDQFLERKVYWREMK</sequence>
<evidence type="ECO:0000313" key="2">
    <source>
        <dbReference type="EMBL" id="KKN01273.1"/>
    </source>
</evidence>
<reference evidence="2" key="1">
    <citation type="journal article" date="2015" name="Nature">
        <title>Complex archaea that bridge the gap between prokaryotes and eukaryotes.</title>
        <authorList>
            <person name="Spang A."/>
            <person name="Saw J.H."/>
            <person name="Jorgensen S.L."/>
            <person name="Zaremba-Niedzwiedzka K."/>
            <person name="Martijn J."/>
            <person name="Lind A.E."/>
            <person name="van Eijk R."/>
            <person name="Schleper C."/>
            <person name="Guy L."/>
            <person name="Ettema T.J."/>
        </authorList>
    </citation>
    <scope>NUCLEOTIDE SEQUENCE</scope>
</reference>
<evidence type="ECO:0000256" key="1">
    <source>
        <dbReference type="SAM" id="Phobius"/>
    </source>
</evidence>
<proteinExistence type="predicted"/>
<organism evidence="2">
    <name type="scientific">marine sediment metagenome</name>
    <dbReference type="NCBI Taxonomy" id="412755"/>
    <lineage>
        <taxon>unclassified sequences</taxon>
        <taxon>metagenomes</taxon>
        <taxon>ecological metagenomes</taxon>
    </lineage>
</organism>
<keyword evidence="1" id="KW-1133">Transmembrane helix</keyword>
<dbReference type="EMBL" id="LAZR01005279">
    <property type="protein sequence ID" value="KKN01273.1"/>
    <property type="molecule type" value="Genomic_DNA"/>
</dbReference>
<feature type="transmembrane region" description="Helical" evidence="1">
    <location>
        <begin position="43"/>
        <end position="62"/>
    </location>
</feature>
<keyword evidence="1" id="KW-0812">Transmembrane</keyword>
<protein>
    <submittedName>
        <fullName evidence="2">Uncharacterized protein</fullName>
    </submittedName>
</protein>
<keyword evidence="1" id="KW-0472">Membrane</keyword>
<gene>
    <name evidence="2" type="ORF">LCGC14_1129310</name>
</gene>
<comment type="caution">
    <text evidence="2">The sequence shown here is derived from an EMBL/GenBank/DDBJ whole genome shotgun (WGS) entry which is preliminary data.</text>
</comment>